<feature type="compositionally biased region" description="Basic residues" evidence="1">
    <location>
        <begin position="74"/>
        <end position="93"/>
    </location>
</feature>
<sequence length="100" mass="11096">MGDVLDYVSKQLEGVSGISANGKTKMTSFLDSLKKVAQDGIIAFPDDSYYNNYLAKVQSLKAKLDALPAVPGGGKRKSRKSRRNRRTKSKKNKSIFSFFM</sequence>
<reference evidence="2" key="1">
    <citation type="journal article" date="2020" name="Nature">
        <title>Giant virus diversity and host interactions through global metagenomics.</title>
        <authorList>
            <person name="Schulz F."/>
            <person name="Roux S."/>
            <person name="Paez-Espino D."/>
            <person name="Jungbluth S."/>
            <person name="Walsh D.A."/>
            <person name="Denef V.J."/>
            <person name="McMahon K.D."/>
            <person name="Konstantinidis K.T."/>
            <person name="Eloe-Fadrosh E.A."/>
            <person name="Kyrpides N.C."/>
            <person name="Woyke T."/>
        </authorList>
    </citation>
    <scope>NUCLEOTIDE SEQUENCE</scope>
    <source>
        <strain evidence="2">GVMAG-M-3300027770-73</strain>
    </source>
</reference>
<protein>
    <submittedName>
        <fullName evidence="2">Uncharacterized protein</fullName>
    </submittedName>
</protein>
<evidence type="ECO:0000256" key="1">
    <source>
        <dbReference type="SAM" id="MobiDB-lite"/>
    </source>
</evidence>
<evidence type="ECO:0000313" key="2">
    <source>
        <dbReference type="EMBL" id="QHU28526.1"/>
    </source>
</evidence>
<organism evidence="2">
    <name type="scientific">viral metagenome</name>
    <dbReference type="NCBI Taxonomy" id="1070528"/>
    <lineage>
        <taxon>unclassified sequences</taxon>
        <taxon>metagenomes</taxon>
        <taxon>organismal metagenomes</taxon>
    </lineage>
</organism>
<feature type="region of interest" description="Disordered" evidence="1">
    <location>
        <begin position="68"/>
        <end position="100"/>
    </location>
</feature>
<name>A0A6C0LC35_9ZZZZ</name>
<dbReference type="EMBL" id="MN740472">
    <property type="protein sequence ID" value="QHU28526.1"/>
    <property type="molecule type" value="Genomic_DNA"/>
</dbReference>
<proteinExistence type="predicted"/>
<accession>A0A6C0LC35</accession>
<dbReference type="AlphaFoldDB" id="A0A6C0LC35"/>